<protein>
    <submittedName>
        <fullName evidence="2">Piso0_002909 protein</fullName>
    </submittedName>
</protein>
<dbReference type="InParanoid" id="G8YGN1"/>
<dbReference type="AlphaFoldDB" id="G8YGN1"/>
<evidence type="ECO:0000313" key="1">
    <source>
        <dbReference type="EMBL" id="CCE79818.1"/>
    </source>
</evidence>
<name>G8YGN1_PICSO</name>
<evidence type="ECO:0000313" key="2">
    <source>
        <dbReference type="EMBL" id="CCE80583.1"/>
    </source>
</evidence>
<dbReference type="EMBL" id="FO082053">
    <property type="protein sequence ID" value="CCE79818.1"/>
    <property type="molecule type" value="Genomic_DNA"/>
</dbReference>
<reference evidence="2" key="1">
    <citation type="submission" date="2011-10" db="EMBL/GenBank/DDBJ databases">
        <authorList>
            <person name="Genoscope - CEA"/>
        </authorList>
    </citation>
    <scope>NUCLEOTIDE SEQUENCE</scope>
</reference>
<reference evidence="3" key="2">
    <citation type="journal article" date="2012" name="G3 (Bethesda)">
        <title>Pichia sorbitophila, an interspecies yeast hybrid reveals early steps of genome resolution following polyploidization.</title>
        <authorList>
            <person name="Leh Louis V."/>
            <person name="Despons L."/>
            <person name="Friedrich A."/>
            <person name="Martin T."/>
            <person name="Durrens P."/>
            <person name="Casaregola S."/>
            <person name="Neuveglise C."/>
            <person name="Fairhead C."/>
            <person name="Marck C."/>
            <person name="Cruz J.A."/>
            <person name="Straub M.L."/>
            <person name="Kugler V."/>
            <person name="Sacerdot C."/>
            <person name="Uzunov Z."/>
            <person name="Thierry A."/>
            <person name="Weiss S."/>
            <person name="Bleykasten C."/>
            <person name="De Montigny J."/>
            <person name="Jacques N."/>
            <person name="Jung P."/>
            <person name="Lemaire M."/>
            <person name="Mallet S."/>
            <person name="Morel G."/>
            <person name="Richard G.F."/>
            <person name="Sarkar A."/>
            <person name="Savel G."/>
            <person name="Schacherer J."/>
            <person name="Seret M.L."/>
            <person name="Talla E."/>
            <person name="Samson G."/>
            <person name="Jubin C."/>
            <person name="Poulain J."/>
            <person name="Vacherie B."/>
            <person name="Barbe V."/>
            <person name="Pelletier E."/>
            <person name="Sherman D.J."/>
            <person name="Westhof E."/>
            <person name="Weissenbach J."/>
            <person name="Baret P.V."/>
            <person name="Wincker P."/>
            <person name="Gaillardin C."/>
            <person name="Dujon B."/>
            <person name="Souciet J.L."/>
        </authorList>
    </citation>
    <scope>NUCLEOTIDE SEQUENCE [LARGE SCALE GENOMIC DNA]</scope>
    <source>
        <strain evidence="3">ATCC MYA-4447 / BCRC 22081 / CBS 7064 / NBRC 10061 / NRRL Y-12695</strain>
    </source>
</reference>
<keyword evidence="3" id="KW-1185">Reference proteome</keyword>
<dbReference type="Proteomes" id="UP000005222">
    <property type="component" value="Chromosome H"/>
</dbReference>
<accession>G8YGN1</accession>
<evidence type="ECO:0000313" key="3">
    <source>
        <dbReference type="Proteomes" id="UP000005222"/>
    </source>
</evidence>
<organism evidence="2 3">
    <name type="scientific">Pichia sorbitophila (strain ATCC MYA-4447 / BCRC 22081 / CBS 7064 / NBRC 10061 / NRRL Y-12695)</name>
    <name type="common">Hybrid yeast</name>
    <dbReference type="NCBI Taxonomy" id="559304"/>
    <lineage>
        <taxon>Eukaryota</taxon>
        <taxon>Fungi</taxon>
        <taxon>Dikarya</taxon>
        <taxon>Ascomycota</taxon>
        <taxon>Saccharomycotina</taxon>
        <taxon>Pichiomycetes</taxon>
        <taxon>Debaryomycetaceae</taxon>
        <taxon>Millerozyma</taxon>
    </lineage>
</organism>
<proteinExistence type="predicted"/>
<dbReference type="HOGENOM" id="CLU_2171958_0_0_1"/>
<gene>
    <name evidence="2" type="primary">Piso0_002909</name>
    <name evidence="1" type="ORF">GNLVRS01_PISO0G00688g</name>
    <name evidence="2" type="ORF">GNLVRS01_PISO0H00689g</name>
</gene>
<sequence length="110" mass="12617">MSPIESAPSRSIATSVAKWVSLLLHVDQTLRVRIHTRLLASYTLWSRPCSHTPIGYYVRGFSPDHKSLRAYGCSYVCTRSVPSVLRRMQATSSIVKDSWSVYERRIRNLF</sequence>
<dbReference type="EMBL" id="FO082052">
    <property type="protein sequence ID" value="CCE80583.1"/>
    <property type="molecule type" value="Genomic_DNA"/>
</dbReference>
<dbReference type="Proteomes" id="UP000005222">
    <property type="component" value="Chromosome G"/>
</dbReference>